<evidence type="ECO:0000313" key="2">
    <source>
        <dbReference type="EMBL" id="KAG8063130.1"/>
    </source>
</evidence>
<accession>A0A8J5SM95</accession>
<reference evidence="2" key="1">
    <citation type="journal article" date="2021" name="bioRxiv">
        <title>Whole Genome Assembly and Annotation of Northern Wild Rice, Zizania palustris L., Supports a Whole Genome Duplication in the Zizania Genus.</title>
        <authorList>
            <person name="Haas M."/>
            <person name="Kono T."/>
            <person name="Macchietto M."/>
            <person name="Millas R."/>
            <person name="McGilp L."/>
            <person name="Shao M."/>
            <person name="Duquette J."/>
            <person name="Hirsch C.N."/>
            <person name="Kimball J."/>
        </authorList>
    </citation>
    <scope>NUCLEOTIDE SEQUENCE</scope>
    <source>
        <tissue evidence="2">Fresh leaf tissue</tissue>
    </source>
</reference>
<feature type="region of interest" description="Disordered" evidence="1">
    <location>
        <begin position="13"/>
        <end position="57"/>
    </location>
</feature>
<dbReference type="AlphaFoldDB" id="A0A8J5SM95"/>
<dbReference type="EMBL" id="JAAALK010000286">
    <property type="protein sequence ID" value="KAG8063130.1"/>
    <property type="molecule type" value="Genomic_DNA"/>
</dbReference>
<organism evidence="2 3">
    <name type="scientific">Zizania palustris</name>
    <name type="common">Northern wild rice</name>
    <dbReference type="NCBI Taxonomy" id="103762"/>
    <lineage>
        <taxon>Eukaryota</taxon>
        <taxon>Viridiplantae</taxon>
        <taxon>Streptophyta</taxon>
        <taxon>Embryophyta</taxon>
        <taxon>Tracheophyta</taxon>
        <taxon>Spermatophyta</taxon>
        <taxon>Magnoliopsida</taxon>
        <taxon>Liliopsida</taxon>
        <taxon>Poales</taxon>
        <taxon>Poaceae</taxon>
        <taxon>BOP clade</taxon>
        <taxon>Oryzoideae</taxon>
        <taxon>Oryzeae</taxon>
        <taxon>Zizaniinae</taxon>
        <taxon>Zizania</taxon>
    </lineage>
</organism>
<proteinExistence type="predicted"/>
<reference evidence="2" key="2">
    <citation type="submission" date="2021-02" db="EMBL/GenBank/DDBJ databases">
        <authorList>
            <person name="Kimball J.A."/>
            <person name="Haas M.W."/>
            <person name="Macchietto M."/>
            <person name="Kono T."/>
            <person name="Duquette J."/>
            <person name="Shao M."/>
        </authorList>
    </citation>
    <scope>NUCLEOTIDE SEQUENCE</scope>
    <source>
        <tissue evidence="2">Fresh leaf tissue</tissue>
    </source>
</reference>
<feature type="compositionally biased region" description="Polar residues" evidence="1">
    <location>
        <begin position="47"/>
        <end position="57"/>
    </location>
</feature>
<gene>
    <name evidence="2" type="ORF">GUJ93_ZPchr0003g16726</name>
</gene>
<comment type="caution">
    <text evidence="2">The sequence shown here is derived from an EMBL/GenBank/DDBJ whole genome shotgun (WGS) entry which is preliminary data.</text>
</comment>
<protein>
    <submittedName>
        <fullName evidence="2">Uncharacterized protein</fullName>
    </submittedName>
</protein>
<dbReference type="Proteomes" id="UP000729402">
    <property type="component" value="Unassembled WGS sequence"/>
</dbReference>
<name>A0A8J5SM95_ZIZPA</name>
<evidence type="ECO:0000256" key="1">
    <source>
        <dbReference type="SAM" id="MobiDB-lite"/>
    </source>
</evidence>
<keyword evidence="3" id="KW-1185">Reference proteome</keyword>
<evidence type="ECO:0000313" key="3">
    <source>
        <dbReference type="Proteomes" id="UP000729402"/>
    </source>
</evidence>
<sequence>MLRRWARRLRRRETPSDRRWGAPSGRWDGSEHRQGGSGWRRAGRLRGSNSALNSTQGKVKGKVVIFIC</sequence>